<comment type="similarity">
    <text evidence="2">Belongs to the CPA3 antiporters (TC 2.A.63) subunit D family.</text>
</comment>
<evidence type="ECO:0000256" key="8">
    <source>
        <dbReference type="SAM" id="Phobius"/>
    </source>
</evidence>
<feature type="transmembrane region" description="Helical" evidence="8">
    <location>
        <begin position="24"/>
        <end position="43"/>
    </location>
</feature>
<feature type="transmembrane region" description="Helical" evidence="8">
    <location>
        <begin position="183"/>
        <end position="205"/>
    </location>
</feature>
<keyword evidence="3" id="KW-1003">Cell membrane</keyword>
<feature type="transmembrane region" description="Helical" evidence="8">
    <location>
        <begin position="479"/>
        <end position="498"/>
    </location>
</feature>
<feature type="transmembrane region" description="Helical" evidence="8">
    <location>
        <begin position="320"/>
        <end position="338"/>
    </location>
</feature>
<dbReference type="RefSeq" id="WP_068003022.1">
    <property type="nucleotide sequence ID" value="NZ_FOFM01000001.1"/>
</dbReference>
<dbReference type="PATRIC" id="fig|989403.3.peg.1014"/>
<dbReference type="InterPro" id="IPR050586">
    <property type="entry name" value="CPA3_Na-H_Antiporter_D"/>
</dbReference>
<dbReference type="EMBL" id="LMCB01000005">
    <property type="protein sequence ID" value="KZL20953.1"/>
    <property type="molecule type" value="Genomic_DNA"/>
</dbReference>
<feature type="transmembrane region" description="Helical" evidence="8">
    <location>
        <begin position="52"/>
        <end position="69"/>
    </location>
</feature>
<feature type="transmembrane region" description="Helical" evidence="8">
    <location>
        <begin position="259"/>
        <end position="285"/>
    </location>
</feature>
<dbReference type="STRING" id="989403.SAMN05421798_101456"/>
<feature type="transmembrane region" description="Helical" evidence="8">
    <location>
        <begin position="291"/>
        <end position="313"/>
    </location>
</feature>
<name>A0A166AE65_9HYPH</name>
<evidence type="ECO:0000256" key="4">
    <source>
        <dbReference type="ARBA" id="ARBA00022692"/>
    </source>
</evidence>
<gene>
    <name evidence="10" type="primary">mrpD</name>
    <name evidence="10" type="ORF">PsAD2_00945</name>
</gene>
<dbReference type="InterPro" id="IPR001750">
    <property type="entry name" value="ND/Mrp_TM"/>
</dbReference>
<feature type="transmembrane region" description="Helical" evidence="8">
    <location>
        <begin position="153"/>
        <end position="171"/>
    </location>
</feature>
<comment type="subcellular location">
    <subcellularLocation>
        <location evidence="1">Cell membrane</location>
        <topology evidence="1">Multi-pass membrane protein</topology>
    </subcellularLocation>
    <subcellularLocation>
        <location evidence="7">Membrane</location>
        <topology evidence="7">Multi-pass membrane protein</topology>
    </subcellularLocation>
</comment>
<dbReference type="NCBIfam" id="NF009306">
    <property type="entry name" value="PRK12663.1"/>
    <property type="match status" value="1"/>
</dbReference>
<keyword evidence="4 7" id="KW-0812">Transmembrane</keyword>
<evidence type="ECO:0000256" key="1">
    <source>
        <dbReference type="ARBA" id="ARBA00004651"/>
    </source>
</evidence>
<dbReference type="OrthoDB" id="9768329at2"/>
<feature type="transmembrane region" description="Helical" evidence="8">
    <location>
        <begin position="89"/>
        <end position="116"/>
    </location>
</feature>
<dbReference type="Proteomes" id="UP000076577">
    <property type="component" value="Unassembled WGS sequence"/>
</dbReference>
<evidence type="ECO:0000313" key="10">
    <source>
        <dbReference type="EMBL" id="KZL20953.1"/>
    </source>
</evidence>
<feature type="transmembrane region" description="Helical" evidence="8">
    <location>
        <begin position="383"/>
        <end position="407"/>
    </location>
</feature>
<evidence type="ECO:0000256" key="6">
    <source>
        <dbReference type="ARBA" id="ARBA00023136"/>
    </source>
</evidence>
<evidence type="ECO:0000313" key="11">
    <source>
        <dbReference type="Proteomes" id="UP000076577"/>
    </source>
</evidence>
<evidence type="ECO:0000256" key="2">
    <source>
        <dbReference type="ARBA" id="ARBA00005346"/>
    </source>
</evidence>
<feature type="transmembrane region" description="Helical" evidence="8">
    <location>
        <begin position="128"/>
        <end position="147"/>
    </location>
</feature>
<reference evidence="10 11" key="1">
    <citation type="journal article" date="2016" name="Front. Microbiol.">
        <title>Comparative Genomic Analysis Reveals a Diverse Repertoire of Genes Involved in Prokaryote-Eukaryote Interactions within the Pseudovibrio Genus.</title>
        <authorList>
            <person name="Romano S."/>
            <person name="Fernandez-Guerra A."/>
            <person name="Reen F.J."/>
            <person name="Glockner F.O."/>
            <person name="Crowley S.P."/>
            <person name="O'Sullivan O."/>
            <person name="Cotter P.D."/>
            <person name="Adams C."/>
            <person name="Dobson A.D."/>
            <person name="O'Gara F."/>
        </authorList>
    </citation>
    <scope>NUCLEOTIDE SEQUENCE [LARGE SCALE GENOMIC DNA]</scope>
    <source>
        <strain evidence="10 11">Ad2</strain>
    </source>
</reference>
<proteinExistence type="inferred from homology"/>
<feature type="transmembrane region" description="Helical" evidence="8">
    <location>
        <begin position="427"/>
        <end position="448"/>
    </location>
</feature>
<protein>
    <submittedName>
        <fullName evidence="10">Na(+)/H(+) antiporter subunit D</fullName>
    </submittedName>
</protein>
<evidence type="ECO:0000256" key="5">
    <source>
        <dbReference type="ARBA" id="ARBA00022989"/>
    </source>
</evidence>
<feature type="transmembrane region" description="Helical" evidence="8">
    <location>
        <begin position="225"/>
        <end position="250"/>
    </location>
</feature>
<accession>A0A166AE65</accession>
<dbReference type="PANTHER" id="PTHR42703">
    <property type="entry name" value="NADH DEHYDROGENASE"/>
    <property type="match status" value="1"/>
</dbReference>
<dbReference type="PRINTS" id="PR01434">
    <property type="entry name" value="NADHDHGNASE5"/>
</dbReference>
<keyword evidence="5 8" id="KW-1133">Transmembrane helix</keyword>
<dbReference type="AlphaFoldDB" id="A0A166AE65"/>
<evidence type="ECO:0000256" key="3">
    <source>
        <dbReference type="ARBA" id="ARBA00022475"/>
    </source>
</evidence>
<dbReference type="Pfam" id="PF00361">
    <property type="entry name" value="Proton_antipo_M"/>
    <property type="match status" value="1"/>
</dbReference>
<keyword evidence="6 8" id="KW-0472">Membrane</keyword>
<evidence type="ECO:0000259" key="9">
    <source>
        <dbReference type="Pfam" id="PF00361"/>
    </source>
</evidence>
<comment type="caution">
    <text evidence="10">The sequence shown here is derived from an EMBL/GenBank/DDBJ whole genome shotgun (WGS) entry which is preliminary data.</text>
</comment>
<dbReference type="GO" id="GO:0005886">
    <property type="term" value="C:plasma membrane"/>
    <property type="evidence" value="ECO:0007669"/>
    <property type="project" value="UniProtKB-SubCell"/>
</dbReference>
<organism evidence="10 11">
    <name type="scientific">Pseudovibrio axinellae</name>
    <dbReference type="NCBI Taxonomy" id="989403"/>
    <lineage>
        <taxon>Bacteria</taxon>
        <taxon>Pseudomonadati</taxon>
        <taxon>Pseudomonadota</taxon>
        <taxon>Alphaproteobacteria</taxon>
        <taxon>Hyphomicrobiales</taxon>
        <taxon>Stappiaceae</taxon>
        <taxon>Pseudovibrio</taxon>
    </lineage>
</organism>
<dbReference type="PANTHER" id="PTHR42703:SF1">
    <property type="entry name" value="NA(+)_H(+) ANTIPORTER SUBUNIT D1"/>
    <property type="match status" value="1"/>
</dbReference>
<feature type="transmembrane region" description="Helical" evidence="8">
    <location>
        <begin position="350"/>
        <end position="371"/>
    </location>
</feature>
<keyword evidence="11" id="KW-1185">Reference proteome</keyword>
<evidence type="ECO:0000256" key="7">
    <source>
        <dbReference type="RuleBase" id="RU000320"/>
    </source>
</evidence>
<sequence>MAATKPAIDMTAAMVTEAVPLADWLLVAPILLTMTGGALAIIFRKKPATQPWIAIAVISLVVFSNIALLNHVLTNGVVTMVMGSWPPPFGIAFTADPLGALLALMASIATLCVAVFAMDSIATNERRYGFYPFLLMLLCGVTGAFLTGDIFNLYVWFEVLLISSFGMQILGNEKVQIDGAVKYAVLNLIATTLFLAATGLLYGLVGTLNMADIAIKVQALDGSGPVLGLAALYFLAFAMKAAAFPVNFWLPASYHTPRLVVAAIFAGLLSKVGVYALLRVMVLLMPEGRDWLSSLIGLVAIATMLTGSLGALAQTDIRRLMGYLVIAGIGAMLAGIAVGNEAAISGAIFYAMHSVLIMTALYLLVAFMFQISSTFSLREIGGLYVRSPMGAAIGLVLLLGVAGLPPFSGFWAKLLLVAGALEAGRGWVVAGLLVSGLLSTLAVGRLWIFAFWRGGNEHTVDGIQALPIAGSAEPKEISLTIWLPLVALTGLIVLIGVFPEGMMSVSDYGAKTLLDPSTYIASVFGGTQ</sequence>
<feature type="domain" description="NADH:quinone oxidoreductase/Mrp antiporter transmembrane" evidence="9">
    <location>
        <begin position="149"/>
        <end position="437"/>
    </location>
</feature>